<evidence type="ECO:0000313" key="3">
    <source>
        <dbReference type="Proteomes" id="UP000663760"/>
    </source>
</evidence>
<dbReference type="Gene3D" id="3.40.50.720">
    <property type="entry name" value="NAD(P)-binding Rossmann-like Domain"/>
    <property type="match status" value="1"/>
</dbReference>
<keyword evidence="3" id="KW-1185">Reference proteome</keyword>
<reference evidence="2" key="1">
    <citation type="submission" date="2020-02" db="EMBL/GenBank/DDBJ databases">
        <authorList>
            <person name="Scholz U."/>
            <person name="Mascher M."/>
            <person name="Fiebig A."/>
        </authorList>
    </citation>
    <scope>NUCLEOTIDE SEQUENCE</scope>
</reference>
<protein>
    <submittedName>
        <fullName evidence="2">Uncharacterized protein</fullName>
    </submittedName>
</protein>
<dbReference type="EMBL" id="LR746270">
    <property type="protein sequence ID" value="CAA7399050.1"/>
    <property type="molecule type" value="Genomic_DNA"/>
</dbReference>
<accession>A0A7I8KMM6</accession>
<dbReference type="PANTHER" id="PTHR48476">
    <property type="entry name" value="SHORT-CHAIN DEHYDROGENASE TIC 32, CHLOROPLASTIC-LIKE"/>
    <property type="match status" value="1"/>
</dbReference>
<organism evidence="2 3">
    <name type="scientific">Spirodela intermedia</name>
    <name type="common">Intermediate duckweed</name>
    <dbReference type="NCBI Taxonomy" id="51605"/>
    <lineage>
        <taxon>Eukaryota</taxon>
        <taxon>Viridiplantae</taxon>
        <taxon>Streptophyta</taxon>
        <taxon>Embryophyta</taxon>
        <taxon>Tracheophyta</taxon>
        <taxon>Spermatophyta</taxon>
        <taxon>Magnoliopsida</taxon>
        <taxon>Liliopsida</taxon>
        <taxon>Araceae</taxon>
        <taxon>Lemnoideae</taxon>
        <taxon>Spirodela</taxon>
    </lineage>
</organism>
<gene>
    <name evidence="2" type="ORF">SI8410_07009720</name>
</gene>
<dbReference type="PANTHER" id="PTHR48476:SF1">
    <property type="entry name" value="SHORT-CHAIN DEHYDROGENASE TIC 32, CHLOROPLASTIC-LIKE"/>
    <property type="match status" value="1"/>
</dbReference>
<dbReference type="Proteomes" id="UP000663760">
    <property type="component" value="Chromosome 7"/>
</dbReference>
<evidence type="ECO:0000313" key="2">
    <source>
        <dbReference type="EMBL" id="CAA7399050.1"/>
    </source>
</evidence>
<proteinExistence type="predicted"/>
<dbReference type="InterPro" id="IPR055280">
    <property type="entry name" value="TIC32"/>
</dbReference>
<dbReference type="OrthoDB" id="684667at2759"/>
<feature type="region of interest" description="Disordered" evidence="1">
    <location>
        <begin position="96"/>
        <end position="115"/>
    </location>
</feature>
<name>A0A7I8KMM6_SPIIN</name>
<dbReference type="AlphaFoldDB" id="A0A7I8KMM6"/>
<sequence>MIPGGNPQLSKSVSRLYNTVLAYGQSKFANILHANELSRRLKVPHSATTCYAALHPQVCGVSGKYFGDCHISKPSSKAKDQELGRKLWEFTAALVGPLSSSPSPPPSIRSNHWLQ</sequence>
<evidence type="ECO:0000256" key="1">
    <source>
        <dbReference type="SAM" id="MobiDB-lite"/>
    </source>
</evidence>